<evidence type="ECO:0000259" key="1">
    <source>
        <dbReference type="Pfam" id="PF07859"/>
    </source>
</evidence>
<dbReference type="InterPro" id="IPR050466">
    <property type="entry name" value="Carboxylest/Gibb_receptor"/>
</dbReference>
<sequence>MPTSREGFEYTRYLFKEVAPSMTGGCHADVWMPLKDKVKGGRVPVGITYHGGGFTTADSQHVFTGHIEHLLERGFAVVSLEYRMCPHVRLPEIREDLLDGYRWVLQNLPKIHPELDPERNFVFGGSAGGTSAMLVSIDAAAAGLPLPKANYIAYPLSDTNARYFREYKPYEDAMADLSEYDKKKVDDLLFEPVSTAHDVWAEDGSSPRATWASMAIDSASLNEFLTSHAPPYPDAQNPIKLMSASFPPSVWVLAADDSLLDPQQTRDGHARLLELGVESKLIEAQGMPHGALEPGPGKDGWKERFWPFAQPALEFCVAKCAKRGWCWIQ</sequence>
<accession>A0AA48QYL1</accession>
<proteinExistence type="predicted"/>
<gene>
    <name evidence="2" type="ORF">CcaverHIS019_0700730</name>
</gene>
<protein>
    <recommendedName>
        <fullName evidence="1">Alpha/beta hydrolase fold-3 domain-containing protein</fullName>
    </recommendedName>
</protein>
<dbReference type="KEGG" id="ccac:CcaHIS019_0700730"/>
<dbReference type="PANTHER" id="PTHR23024:SF339">
    <property type="entry name" value="ALPHA_BETA HYDROLASE FOLD-3 DOMAIN-CONTAINING PROTEIN"/>
    <property type="match status" value="1"/>
</dbReference>
<dbReference type="GeneID" id="85498371"/>
<dbReference type="EMBL" id="AP028218">
    <property type="protein sequence ID" value="BEI94501.1"/>
    <property type="molecule type" value="Genomic_DNA"/>
</dbReference>
<keyword evidence="3" id="KW-1185">Reference proteome</keyword>
<dbReference type="AlphaFoldDB" id="A0AA48QYL1"/>
<dbReference type="PANTHER" id="PTHR23024">
    <property type="entry name" value="ARYLACETAMIDE DEACETYLASE"/>
    <property type="match status" value="1"/>
</dbReference>
<dbReference type="Proteomes" id="UP001233271">
    <property type="component" value="Chromosome 7a"/>
</dbReference>
<name>A0AA48QYL1_9TREE</name>
<evidence type="ECO:0000313" key="2">
    <source>
        <dbReference type="EMBL" id="BEI94501.1"/>
    </source>
</evidence>
<organism evidence="2 3">
    <name type="scientific">Cutaneotrichosporon cavernicola</name>
    <dbReference type="NCBI Taxonomy" id="279322"/>
    <lineage>
        <taxon>Eukaryota</taxon>
        <taxon>Fungi</taxon>
        <taxon>Dikarya</taxon>
        <taxon>Basidiomycota</taxon>
        <taxon>Agaricomycotina</taxon>
        <taxon>Tremellomycetes</taxon>
        <taxon>Trichosporonales</taxon>
        <taxon>Trichosporonaceae</taxon>
        <taxon>Cutaneotrichosporon</taxon>
    </lineage>
</organism>
<dbReference type="GO" id="GO:0016787">
    <property type="term" value="F:hydrolase activity"/>
    <property type="evidence" value="ECO:0007669"/>
    <property type="project" value="InterPro"/>
</dbReference>
<reference evidence="2" key="1">
    <citation type="journal article" date="2023" name="BMC Genomics">
        <title>Chromosome-level genome assemblies of Cutaneotrichosporon spp. (Trichosporonales, Basidiomycota) reveal imbalanced evolution between nucleotide sequences and chromosome synteny.</title>
        <authorList>
            <person name="Kobayashi Y."/>
            <person name="Kayamori A."/>
            <person name="Aoki K."/>
            <person name="Shiwa Y."/>
            <person name="Matsutani M."/>
            <person name="Fujita N."/>
            <person name="Sugita T."/>
            <person name="Iwasaki W."/>
            <person name="Tanaka N."/>
            <person name="Takashima M."/>
        </authorList>
    </citation>
    <scope>NUCLEOTIDE SEQUENCE</scope>
    <source>
        <strain evidence="2">HIS019</strain>
    </source>
</reference>
<dbReference type="Gene3D" id="3.40.50.1820">
    <property type="entry name" value="alpha/beta hydrolase"/>
    <property type="match status" value="1"/>
</dbReference>
<dbReference type="InterPro" id="IPR013094">
    <property type="entry name" value="AB_hydrolase_3"/>
</dbReference>
<evidence type="ECO:0000313" key="3">
    <source>
        <dbReference type="Proteomes" id="UP001233271"/>
    </source>
</evidence>
<feature type="domain" description="Alpha/beta hydrolase fold-3" evidence="1">
    <location>
        <begin position="48"/>
        <end position="175"/>
    </location>
</feature>
<dbReference type="Pfam" id="PF07859">
    <property type="entry name" value="Abhydrolase_3"/>
    <property type="match status" value="1"/>
</dbReference>
<dbReference type="InterPro" id="IPR029058">
    <property type="entry name" value="AB_hydrolase_fold"/>
</dbReference>
<dbReference type="SUPFAM" id="SSF53474">
    <property type="entry name" value="alpha/beta-Hydrolases"/>
    <property type="match status" value="1"/>
</dbReference>
<dbReference type="RefSeq" id="XP_060459766.1">
    <property type="nucleotide sequence ID" value="XM_060603476.1"/>
</dbReference>